<evidence type="ECO:0000256" key="11">
    <source>
        <dbReference type="ARBA" id="ARBA00023065"/>
    </source>
</evidence>
<evidence type="ECO:0000256" key="10">
    <source>
        <dbReference type="ARBA" id="ARBA00023015"/>
    </source>
</evidence>
<dbReference type="InterPro" id="IPR051143">
    <property type="entry name" value="TrkH_K-transport"/>
</dbReference>
<comment type="caution">
    <text evidence="19">The sequence shown here is derived from an EMBL/GenBank/DDBJ whole genome shotgun (WGS) entry which is preliminary data.</text>
</comment>
<keyword evidence="4" id="KW-0633">Potassium transport</keyword>
<evidence type="ECO:0000256" key="16">
    <source>
        <dbReference type="SAM" id="MobiDB-lite"/>
    </source>
</evidence>
<dbReference type="InterPro" id="IPR036864">
    <property type="entry name" value="Zn2-C6_fun-type_DNA-bd_sf"/>
</dbReference>
<keyword evidence="6" id="KW-0479">Metal-binding</keyword>
<evidence type="ECO:0000256" key="13">
    <source>
        <dbReference type="ARBA" id="ARBA00023136"/>
    </source>
</evidence>
<keyword evidence="13 17" id="KW-0472">Membrane</keyword>
<evidence type="ECO:0000313" key="19">
    <source>
        <dbReference type="EMBL" id="OOQ86856.1"/>
    </source>
</evidence>
<gene>
    <name evidence="19" type="ORF">PEBR_19862</name>
</gene>
<dbReference type="SMART" id="SM00066">
    <property type="entry name" value="GAL4"/>
    <property type="match status" value="1"/>
</dbReference>
<dbReference type="NCBIfam" id="TIGR00934">
    <property type="entry name" value="2a38euk"/>
    <property type="match status" value="1"/>
</dbReference>
<dbReference type="GO" id="GO:0000981">
    <property type="term" value="F:DNA-binding transcription factor activity, RNA polymerase II-specific"/>
    <property type="evidence" value="ECO:0007669"/>
    <property type="project" value="InterPro"/>
</dbReference>
<feature type="compositionally biased region" description="Polar residues" evidence="16">
    <location>
        <begin position="1531"/>
        <end position="1543"/>
    </location>
</feature>
<evidence type="ECO:0000259" key="18">
    <source>
        <dbReference type="PROSITE" id="PS50048"/>
    </source>
</evidence>
<keyword evidence="11" id="KW-0406">Ion transport</keyword>
<accession>A0A1S9RNC0</accession>
<sequence>MDLGYRNLLAPDGPHLISPSDFRSPRLPRLPLVDELHRTPDSSEMEKVPPVTGKRRGGCRKACNECKQQKLRCDIVQTPAAACSRCRRLGIDCKVEPSFKRISKRRRNAEMEKEIADLRRRLSTNPELTQTREPREGDDMSQCSDEAFARRDSTVIDRSRPVSVPAESHPSMATPLTMKRDGSILSQDDNTPWRLEDITLSRSRVARLFEHYFNYYHPFLPLLNLPKPPEVYLSRCPLLAWTIVCVACRRSPSDPGLLTALSGPFSRLLWSTITGVPQDYRVVKALCVLCTWPLPTTSQRTDATFMLSGLMMQIAMQLGMHRPVQAEEFTTFRIEAQGAALKDRLHTWVICNIVAQNVATGYGQPPSTIYDWALEPASLKDADYHLPENLAIRLRIEKFCDRVTKSLYSSKPEPAEFVSAEKLVIVQILESELKEMELQFGQEISAINMIHLRAAELHLRYFVFLSSNPRSDDLTKLFIATTSFLGRVLDLETSPGELIGHSTNYILQMIVSAAFALMKLLKSKFSRHIDFNHGKLLFNGAISAIRRISVMDHDRPVRLADILSQMWNATGPVATEEDSLQLKVRCRMSMSHVYDTVWRWRQRFRPAKSVEELQAAAANQVVMTTNGMPVPDSALDSTGLMLPTQFDESGAFFNEAGFSEVFDSLNWVFEGIPDSSIAKLPSFDKPSLPSSSLLHLPPIVPFVRERRRHRRLPLTMFSALIHRLNDLKQRVPLLNRLHLNFIFIHYTYIISWAIIGSIFVYPGGNLSYTDALFQAAGAATQSGLNTVDLNTLSTYQQIVLYMVTMLCTPIFIHSGLVFIRLYWFEKRFQHVVRDARALRTTRSRMDTVTQDKETQEVNRAELGVGGRSIVVLRNNAGDARGNRLPNPMAQVPENQTGEESPESRKPSEPSSLEDTSDSVVERRFGLGSLRVPTQLSPEHHIAFLENQRKTKGALRIPSPREYDRGGVPEALDEGEDDERDRAQDPQDPSSPQSDRRRSSADSGENDQVGPLEGPHITINEPDITRTRTRGNTFSRLDTRPTIRDTMTKEIDENALASTTTKNTFRGIFRSFTQEQERPTQPYLSWNATVARNSNFVDLTEEQRDELGGIEYRALKTLAVVLISYYVGFHLIGLISLVGWIMTVDTWGDIVRADGVGRPWWGIFTSASAFNDLGFTLTPDSMNSFQRAVFPLLLMTFLIVIGNTGFPCMLRLLIWTLSKFARQGTALWEELKFLLDHPRRCFTLLFPRNATWWLFAILVAMNAIDLIFFIILDLNDSTVTTLPPGIRVLDGLFQAASTRTAGFGIVSLSDLHPAIQVSYLIMMYISVFPIAISMRRTNVYEEKSLGIYGFEEETDEETQTAPSYIGAHLRRQLSFDLWYVFLGLFIISIAEGSRLESTSEYSFQLFTVLFEVVSAYGTVGLSFGYPGVNTSFSGQFNVVSKLVIIAMQIRGRHRGLPYSLDRAVLLPSDALNRREAAESERLMRRRASNLSGAESIGRPRSRSYSHSQVDGGLSTGLQSHDWQTHPAPNGDNLVNRSSTIRSNR</sequence>
<feature type="domain" description="Zn(2)-C6 fungal-type" evidence="18">
    <location>
        <begin position="62"/>
        <end position="95"/>
    </location>
</feature>
<name>A0A1S9RNC0_PENBI</name>
<feature type="transmembrane region" description="Helical" evidence="17">
    <location>
        <begin position="1400"/>
        <end position="1424"/>
    </location>
</feature>
<keyword evidence="14" id="KW-0804">Transcription</keyword>
<dbReference type="Pfam" id="PF02386">
    <property type="entry name" value="TrkH"/>
    <property type="match status" value="1"/>
</dbReference>
<keyword evidence="8" id="KW-0630">Potassium</keyword>
<feature type="transmembrane region" description="Helical" evidence="17">
    <location>
        <begin position="1313"/>
        <end position="1333"/>
    </location>
</feature>
<dbReference type="Proteomes" id="UP000190744">
    <property type="component" value="Unassembled WGS sequence"/>
</dbReference>
<dbReference type="GO" id="GO:0005634">
    <property type="term" value="C:nucleus"/>
    <property type="evidence" value="ECO:0007669"/>
    <property type="project" value="UniProtKB-SubCell"/>
</dbReference>
<dbReference type="SUPFAM" id="SSF57701">
    <property type="entry name" value="Zn2/Cys6 DNA-binding domain"/>
    <property type="match status" value="1"/>
</dbReference>
<keyword evidence="15" id="KW-0539">Nucleus</keyword>
<keyword evidence="5 17" id="KW-0812">Transmembrane</keyword>
<dbReference type="GO" id="GO:0005886">
    <property type="term" value="C:plasma membrane"/>
    <property type="evidence" value="ECO:0007669"/>
    <property type="project" value="TreeGrafter"/>
</dbReference>
<evidence type="ECO:0000256" key="6">
    <source>
        <dbReference type="ARBA" id="ARBA00022723"/>
    </source>
</evidence>
<evidence type="ECO:0000256" key="7">
    <source>
        <dbReference type="ARBA" id="ARBA00022833"/>
    </source>
</evidence>
<dbReference type="EMBL" id="LJBN01000133">
    <property type="protein sequence ID" value="OOQ86856.1"/>
    <property type="molecule type" value="Genomic_DNA"/>
</dbReference>
<evidence type="ECO:0000256" key="1">
    <source>
        <dbReference type="ARBA" id="ARBA00004123"/>
    </source>
</evidence>
<evidence type="ECO:0000256" key="5">
    <source>
        <dbReference type="ARBA" id="ARBA00022692"/>
    </source>
</evidence>
<feature type="transmembrane region" description="Helical" evidence="17">
    <location>
        <begin position="798"/>
        <end position="823"/>
    </location>
</feature>
<dbReference type="GO" id="GO:0006351">
    <property type="term" value="P:DNA-templated transcription"/>
    <property type="evidence" value="ECO:0007669"/>
    <property type="project" value="InterPro"/>
</dbReference>
<feature type="transmembrane region" description="Helical" evidence="17">
    <location>
        <begin position="737"/>
        <end position="761"/>
    </location>
</feature>
<keyword evidence="9 17" id="KW-1133">Transmembrane helix</keyword>
<dbReference type="GO" id="GO:0008270">
    <property type="term" value="F:zinc ion binding"/>
    <property type="evidence" value="ECO:0007669"/>
    <property type="project" value="InterPro"/>
</dbReference>
<feature type="transmembrane region" description="Helical" evidence="17">
    <location>
        <begin position="1187"/>
        <end position="1213"/>
    </location>
</feature>
<dbReference type="PANTHER" id="PTHR31064">
    <property type="entry name" value="POTASSIUM TRANSPORT PROTEIN DDB_G0292412-RELATED"/>
    <property type="match status" value="1"/>
</dbReference>
<evidence type="ECO:0000256" key="9">
    <source>
        <dbReference type="ARBA" id="ARBA00022989"/>
    </source>
</evidence>
<keyword evidence="10" id="KW-0805">Transcription regulation</keyword>
<evidence type="ECO:0000256" key="8">
    <source>
        <dbReference type="ARBA" id="ARBA00022958"/>
    </source>
</evidence>
<dbReference type="Gene3D" id="4.10.240.10">
    <property type="entry name" value="Zn(2)-C6 fungal-type DNA-binding domain"/>
    <property type="match status" value="1"/>
</dbReference>
<dbReference type="InterPro" id="IPR007219">
    <property type="entry name" value="XnlR_reg_dom"/>
</dbReference>
<dbReference type="Pfam" id="PF00172">
    <property type="entry name" value="Zn_clus"/>
    <property type="match status" value="1"/>
</dbReference>
<evidence type="ECO:0000256" key="2">
    <source>
        <dbReference type="ARBA" id="ARBA00004141"/>
    </source>
</evidence>
<feature type="region of interest" description="Disordered" evidence="16">
    <location>
        <begin position="121"/>
        <end position="142"/>
    </location>
</feature>
<evidence type="ECO:0000256" key="17">
    <source>
        <dbReference type="SAM" id="Phobius"/>
    </source>
</evidence>
<feature type="transmembrane region" description="Helical" evidence="17">
    <location>
        <begin position="1117"/>
        <end position="1141"/>
    </location>
</feature>
<protein>
    <recommendedName>
        <fullName evidence="18">Zn(2)-C6 fungal-type domain-containing protein</fullName>
    </recommendedName>
</protein>
<keyword evidence="7" id="KW-0862">Zinc</keyword>
<dbReference type="InterPro" id="IPR004773">
    <property type="entry name" value="K/Na_transp_Trk1/HKT1"/>
</dbReference>
<dbReference type="CDD" id="cd12148">
    <property type="entry name" value="fungal_TF_MHR"/>
    <property type="match status" value="1"/>
</dbReference>
<keyword evidence="3" id="KW-0813">Transport</keyword>
<dbReference type="GO" id="GO:0003677">
    <property type="term" value="F:DNA binding"/>
    <property type="evidence" value="ECO:0007669"/>
    <property type="project" value="UniProtKB-KW"/>
</dbReference>
<evidence type="ECO:0000256" key="4">
    <source>
        <dbReference type="ARBA" id="ARBA00022538"/>
    </source>
</evidence>
<dbReference type="FunFam" id="4.10.240.10:FF:000003">
    <property type="entry name" value="C6 transcription factor (Leu3)"/>
    <property type="match status" value="1"/>
</dbReference>
<dbReference type="GO" id="GO:0030007">
    <property type="term" value="P:intracellular potassium ion homeostasis"/>
    <property type="evidence" value="ECO:0007669"/>
    <property type="project" value="TreeGrafter"/>
</dbReference>
<keyword evidence="12" id="KW-0238">DNA-binding</keyword>
<dbReference type="GO" id="GO:1990573">
    <property type="term" value="P:potassium ion import across plasma membrane"/>
    <property type="evidence" value="ECO:0007669"/>
    <property type="project" value="TreeGrafter"/>
</dbReference>
<feature type="transmembrane region" description="Helical" evidence="17">
    <location>
        <begin position="505"/>
        <end position="521"/>
    </location>
</feature>
<feature type="transmembrane region" description="Helical" evidence="17">
    <location>
        <begin position="1376"/>
        <end position="1394"/>
    </location>
</feature>
<evidence type="ECO:0000256" key="3">
    <source>
        <dbReference type="ARBA" id="ARBA00022448"/>
    </source>
</evidence>
<organism evidence="19 20">
    <name type="scientific">Penicillium brasilianum</name>
    <dbReference type="NCBI Taxonomy" id="104259"/>
    <lineage>
        <taxon>Eukaryota</taxon>
        <taxon>Fungi</taxon>
        <taxon>Dikarya</taxon>
        <taxon>Ascomycota</taxon>
        <taxon>Pezizomycotina</taxon>
        <taxon>Eurotiomycetes</taxon>
        <taxon>Eurotiomycetidae</taxon>
        <taxon>Eurotiales</taxon>
        <taxon>Aspergillaceae</taxon>
        <taxon>Penicillium</taxon>
    </lineage>
</organism>
<feature type="region of interest" description="Disordered" evidence="16">
    <location>
        <begin position="876"/>
        <end position="918"/>
    </location>
</feature>
<dbReference type="GO" id="GO:0140107">
    <property type="term" value="F:high-affinity potassium ion transmembrane transporter activity"/>
    <property type="evidence" value="ECO:0007669"/>
    <property type="project" value="TreeGrafter"/>
</dbReference>
<feature type="region of interest" description="Disordered" evidence="16">
    <location>
        <begin position="943"/>
        <end position="1035"/>
    </location>
</feature>
<dbReference type="CDD" id="cd00067">
    <property type="entry name" value="GAL4"/>
    <property type="match status" value="1"/>
</dbReference>
<evidence type="ECO:0000256" key="15">
    <source>
        <dbReference type="ARBA" id="ARBA00023242"/>
    </source>
</evidence>
<dbReference type="InterPro" id="IPR001138">
    <property type="entry name" value="Zn2Cys6_DnaBD"/>
</dbReference>
<dbReference type="InterPro" id="IPR003445">
    <property type="entry name" value="Cat_transpt"/>
</dbReference>
<dbReference type="Pfam" id="PF04082">
    <property type="entry name" value="Fungal_trans"/>
    <property type="match status" value="1"/>
</dbReference>
<comment type="subcellular location">
    <subcellularLocation>
        <location evidence="2">Membrane</location>
        <topology evidence="2">Multi-pass membrane protein</topology>
    </subcellularLocation>
    <subcellularLocation>
        <location evidence="1">Nucleus</location>
    </subcellularLocation>
</comment>
<feature type="region of interest" description="Disordered" evidence="16">
    <location>
        <begin position="1481"/>
        <end position="1543"/>
    </location>
</feature>
<dbReference type="GO" id="GO:0001216">
    <property type="term" value="F:DNA-binding transcription activator activity"/>
    <property type="evidence" value="ECO:0007669"/>
    <property type="project" value="UniProtKB-ARBA"/>
</dbReference>
<evidence type="ECO:0000256" key="14">
    <source>
        <dbReference type="ARBA" id="ARBA00023163"/>
    </source>
</evidence>
<reference evidence="20" key="1">
    <citation type="submission" date="2015-09" db="EMBL/GenBank/DDBJ databases">
        <authorList>
            <person name="Fill T.P."/>
            <person name="Baretta J.F."/>
            <person name="de Almeida L.G."/>
            <person name="Rocha M."/>
            <person name="de Souza D.H."/>
            <person name="Malavazi I."/>
            <person name="Cerdeira L.T."/>
            <person name="Hong H."/>
            <person name="Samborskyy M."/>
            <person name="de Vasconcelos A.T."/>
            <person name="Leadlay P."/>
            <person name="Rodrigues-Filho E."/>
        </authorList>
    </citation>
    <scope>NUCLEOTIDE SEQUENCE [LARGE SCALE GENOMIC DNA]</scope>
    <source>
        <strain evidence="20">LaBioMMi 136</strain>
    </source>
</reference>
<feature type="transmembrane region" description="Helical" evidence="17">
    <location>
        <begin position="1249"/>
        <end position="1271"/>
    </location>
</feature>
<dbReference type="PANTHER" id="PTHR31064:SF30">
    <property type="entry name" value="HIGH-AFFINITY POTASSIUM TRANSPORT PROTEIN-RELATED"/>
    <property type="match status" value="1"/>
</dbReference>
<proteinExistence type="predicted"/>
<dbReference type="PROSITE" id="PS50048">
    <property type="entry name" value="ZN2_CY6_FUNGAL_2"/>
    <property type="match status" value="1"/>
</dbReference>
<evidence type="ECO:0000313" key="20">
    <source>
        <dbReference type="Proteomes" id="UP000190744"/>
    </source>
</evidence>
<evidence type="ECO:0000256" key="12">
    <source>
        <dbReference type="ARBA" id="ARBA00023125"/>
    </source>
</evidence>
<dbReference type="PROSITE" id="PS00463">
    <property type="entry name" value="ZN2_CY6_FUNGAL_1"/>
    <property type="match status" value="1"/>
</dbReference>